<protein>
    <recommendedName>
        <fullName evidence="9">Lipoprotein LpqH</fullName>
    </recommendedName>
</protein>
<gene>
    <name evidence="7" type="ORF">A5640_08995</name>
</gene>
<evidence type="ECO:0000256" key="1">
    <source>
        <dbReference type="ARBA" id="ARBA00022475"/>
    </source>
</evidence>
<evidence type="ECO:0000313" key="8">
    <source>
        <dbReference type="Proteomes" id="UP000093925"/>
    </source>
</evidence>
<dbReference type="GO" id="GO:0016020">
    <property type="term" value="C:membrane"/>
    <property type="evidence" value="ECO:0007669"/>
    <property type="project" value="InterPro"/>
</dbReference>
<dbReference type="Pfam" id="PF05481">
    <property type="entry name" value="Myco_19_kDa"/>
    <property type="match status" value="1"/>
</dbReference>
<dbReference type="RefSeq" id="WP_036365612.1">
    <property type="nucleotide sequence ID" value="NZ_LZKS01000096.1"/>
</dbReference>
<evidence type="ECO:0008006" key="9">
    <source>
        <dbReference type="Google" id="ProtNLM"/>
    </source>
</evidence>
<organism evidence="7 8">
    <name type="scientific">Mycobacterium asiaticum</name>
    <dbReference type="NCBI Taxonomy" id="1790"/>
    <lineage>
        <taxon>Bacteria</taxon>
        <taxon>Bacillati</taxon>
        <taxon>Actinomycetota</taxon>
        <taxon>Actinomycetes</taxon>
        <taxon>Mycobacteriales</taxon>
        <taxon>Mycobacteriaceae</taxon>
        <taxon>Mycobacterium</taxon>
    </lineage>
</organism>
<feature type="region of interest" description="Disordered" evidence="6">
    <location>
        <begin position="130"/>
        <end position="154"/>
    </location>
</feature>
<evidence type="ECO:0000256" key="4">
    <source>
        <dbReference type="ARBA" id="ARBA00023139"/>
    </source>
</evidence>
<dbReference type="OrthoDB" id="4376250at2"/>
<evidence type="ECO:0000256" key="3">
    <source>
        <dbReference type="ARBA" id="ARBA00023136"/>
    </source>
</evidence>
<keyword evidence="5" id="KW-0449">Lipoprotein</keyword>
<name>A0A1A3KSI0_MYCAS</name>
<dbReference type="PROSITE" id="PS51257">
    <property type="entry name" value="PROKAR_LIPOPROTEIN"/>
    <property type="match status" value="1"/>
</dbReference>
<proteinExistence type="predicted"/>
<evidence type="ECO:0000256" key="6">
    <source>
        <dbReference type="SAM" id="MobiDB-lite"/>
    </source>
</evidence>
<evidence type="ECO:0000256" key="2">
    <source>
        <dbReference type="ARBA" id="ARBA00022729"/>
    </source>
</evidence>
<keyword evidence="3" id="KW-0472">Membrane</keyword>
<keyword evidence="2" id="KW-0732">Signal</keyword>
<reference evidence="7 8" key="1">
    <citation type="submission" date="2016-06" db="EMBL/GenBank/DDBJ databases">
        <authorList>
            <person name="Kjaerup R.B."/>
            <person name="Dalgaard T.S."/>
            <person name="Juul-Madsen H.R."/>
        </authorList>
    </citation>
    <scope>NUCLEOTIDE SEQUENCE [LARGE SCALE GENOMIC DNA]</scope>
    <source>
        <strain evidence="7 8">1276495.2</strain>
    </source>
</reference>
<dbReference type="AlphaFoldDB" id="A0A1A3KSI0"/>
<dbReference type="Proteomes" id="UP000093925">
    <property type="component" value="Unassembled WGS sequence"/>
</dbReference>
<accession>A0A1A3KSI0</accession>
<dbReference type="InterPro" id="IPR008691">
    <property type="entry name" value="LpqH"/>
</dbReference>
<evidence type="ECO:0000313" key="7">
    <source>
        <dbReference type="EMBL" id="OBJ86906.1"/>
    </source>
</evidence>
<dbReference type="EMBL" id="LZLM01000053">
    <property type="protein sequence ID" value="OBJ86906.1"/>
    <property type="molecule type" value="Genomic_DNA"/>
</dbReference>
<evidence type="ECO:0000256" key="5">
    <source>
        <dbReference type="ARBA" id="ARBA00023288"/>
    </source>
</evidence>
<dbReference type="GeneID" id="61216071"/>
<keyword evidence="4" id="KW-0564">Palmitate</keyword>
<comment type="caution">
    <text evidence="7">The sequence shown here is derived from an EMBL/GenBank/DDBJ whole genome shotgun (WGS) entry which is preliminary data.</text>
</comment>
<sequence length="154" mass="15102">MKREFSVGVVGVALVVAACAGCSSKNSDTGQPSSPAAPAGPVVIVDGKNLNVTGQVTCQASGANTNIGIGDAANGIGAVVSNDKPPIVHAVGLGAVDGIVLGFSDAAPNQATNAGAALKDKTYAIKGTASGVDMTNPDQPRPVTKPFEMSVTCP</sequence>
<keyword evidence="1" id="KW-1003">Cell membrane</keyword>